<dbReference type="EMBL" id="LAZR01069416">
    <property type="protein sequence ID" value="KKK47746.1"/>
    <property type="molecule type" value="Genomic_DNA"/>
</dbReference>
<name>A0A0F8YI69_9ZZZZ</name>
<dbReference type="AlphaFoldDB" id="A0A0F8YI69"/>
<evidence type="ECO:0000256" key="1">
    <source>
        <dbReference type="SAM" id="Phobius"/>
    </source>
</evidence>
<gene>
    <name evidence="2" type="ORF">LCGC14_3152070</name>
</gene>
<reference evidence="2" key="1">
    <citation type="journal article" date="2015" name="Nature">
        <title>Complex archaea that bridge the gap between prokaryotes and eukaryotes.</title>
        <authorList>
            <person name="Spang A."/>
            <person name="Saw J.H."/>
            <person name="Jorgensen S.L."/>
            <person name="Zaremba-Niedzwiedzka K."/>
            <person name="Martijn J."/>
            <person name="Lind A.E."/>
            <person name="van Eijk R."/>
            <person name="Schleper C."/>
            <person name="Guy L."/>
            <person name="Ettema T.J."/>
        </authorList>
    </citation>
    <scope>NUCLEOTIDE SEQUENCE</scope>
</reference>
<comment type="caution">
    <text evidence="2">The sequence shown here is derived from an EMBL/GenBank/DDBJ whole genome shotgun (WGS) entry which is preliminary data.</text>
</comment>
<keyword evidence="1" id="KW-1133">Transmembrane helix</keyword>
<feature type="transmembrane region" description="Helical" evidence="1">
    <location>
        <begin position="12"/>
        <end position="32"/>
    </location>
</feature>
<keyword evidence="1" id="KW-0812">Transmembrane</keyword>
<organism evidence="2">
    <name type="scientific">marine sediment metagenome</name>
    <dbReference type="NCBI Taxonomy" id="412755"/>
    <lineage>
        <taxon>unclassified sequences</taxon>
        <taxon>metagenomes</taxon>
        <taxon>ecological metagenomes</taxon>
    </lineage>
</organism>
<evidence type="ECO:0000313" key="2">
    <source>
        <dbReference type="EMBL" id="KKK47746.1"/>
    </source>
</evidence>
<sequence>MKNILKNLVKSAMGLMVIVGILGCVSVAPQVMDTGEFEIEVLAFIDMNEDLIKRPVFQNGSEVDVYLQFANVVIVDDQISLYGDAVVFNSSGDIVYSWNVVDYNGVPRLDGIFSVVFISLRDGIYELAVRIVDNYADAIVTATVTFEITSGTII</sequence>
<proteinExistence type="predicted"/>
<keyword evidence="1" id="KW-0472">Membrane</keyword>
<accession>A0A0F8YI69</accession>
<protein>
    <submittedName>
        <fullName evidence="2">Uncharacterized protein</fullName>
    </submittedName>
</protein>
<dbReference type="PROSITE" id="PS51257">
    <property type="entry name" value="PROKAR_LIPOPROTEIN"/>
    <property type="match status" value="1"/>
</dbReference>